<dbReference type="Proteomes" id="UP000821853">
    <property type="component" value="Chromosome 1"/>
</dbReference>
<dbReference type="AlphaFoldDB" id="A0A9J6F864"/>
<dbReference type="VEuPathDB" id="VectorBase:HLOH_044937"/>
<feature type="region of interest" description="Disordered" evidence="1">
    <location>
        <begin position="70"/>
        <end position="122"/>
    </location>
</feature>
<name>A0A9J6F864_HAELO</name>
<protein>
    <submittedName>
        <fullName evidence="2">Uncharacterized protein</fullName>
    </submittedName>
</protein>
<organism evidence="2 3">
    <name type="scientific">Haemaphysalis longicornis</name>
    <name type="common">Bush tick</name>
    <dbReference type="NCBI Taxonomy" id="44386"/>
    <lineage>
        <taxon>Eukaryota</taxon>
        <taxon>Metazoa</taxon>
        <taxon>Ecdysozoa</taxon>
        <taxon>Arthropoda</taxon>
        <taxon>Chelicerata</taxon>
        <taxon>Arachnida</taxon>
        <taxon>Acari</taxon>
        <taxon>Parasitiformes</taxon>
        <taxon>Ixodida</taxon>
        <taxon>Ixodoidea</taxon>
        <taxon>Ixodidae</taxon>
        <taxon>Haemaphysalinae</taxon>
        <taxon>Haemaphysalis</taxon>
    </lineage>
</organism>
<keyword evidence="3" id="KW-1185">Reference proteome</keyword>
<gene>
    <name evidence="2" type="ORF">HPB48_018034</name>
</gene>
<feature type="compositionally biased region" description="Basic and acidic residues" evidence="1">
    <location>
        <begin position="101"/>
        <end position="120"/>
    </location>
</feature>
<evidence type="ECO:0000313" key="2">
    <source>
        <dbReference type="EMBL" id="KAH9362382.1"/>
    </source>
</evidence>
<feature type="compositionally biased region" description="Basic and acidic residues" evidence="1">
    <location>
        <begin position="76"/>
        <end position="86"/>
    </location>
</feature>
<comment type="caution">
    <text evidence="2">The sequence shown here is derived from an EMBL/GenBank/DDBJ whole genome shotgun (WGS) entry which is preliminary data.</text>
</comment>
<proteinExistence type="predicted"/>
<evidence type="ECO:0000313" key="3">
    <source>
        <dbReference type="Proteomes" id="UP000821853"/>
    </source>
</evidence>
<dbReference type="EMBL" id="JABSTR010000001">
    <property type="protein sequence ID" value="KAH9362382.1"/>
    <property type="molecule type" value="Genomic_DNA"/>
</dbReference>
<evidence type="ECO:0000256" key="1">
    <source>
        <dbReference type="SAM" id="MobiDB-lite"/>
    </source>
</evidence>
<accession>A0A9J6F864</accession>
<sequence>MPKNVDHEVKKKTSESSHSFQAIISNIGRCRYLPTGGQQACTFTSLMNSVPKLMKGRMLAFEVLGLLPTQQKKHARLPDRSDEKHRGNSGGGANKNQRPTKCAEARKRARQKPKDWKKMTPDIPILAGTQLVTSL</sequence>
<reference evidence="2 3" key="1">
    <citation type="journal article" date="2020" name="Cell">
        <title>Large-Scale Comparative Analyses of Tick Genomes Elucidate Their Genetic Diversity and Vector Capacities.</title>
        <authorList>
            <consortium name="Tick Genome and Microbiome Consortium (TIGMIC)"/>
            <person name="Jia N."/>
            <person name="Wang J."/>
            <person name="Shi W."/>
            <person name="Du L."/>
            <person name="Sun Y."/>
            <person name="Zhan W."/>
            <person name="Jiang J.F."/>
            <person name="Wang Q."/>
            <person name="Zhang B."/>
            <person name="Ji P."/>
            <person name="Bell-Sakyi L."/>
            <person name="Cui X.M."/>
            <person name="Yuan T.T."/>
            <person name="Jiang B.G."/>
            <person name="Yang W.F."/>
            <person name="Lam T.T."/>
            <person name="Chang Q.C."/>
            <person name="Ding S.J."/>
            <person name="Wang X.J."/>
            <person name="Zhu J.G."/>
            <person name="Ruan X.D."/>
            <person name="Zhao L."/>
            <person name="Wei J.T."/>
            <person name="Ye R.Z."/>
            <person name="Que T.C."/>
            <person name="Du C.H."/>
            <person name="Zhou Y.H."/>
            <person name="Cheng J.X."/>
            <person name="Dai P.F."/>
            <person name="Guo W.B."/>
            <person name="Han X.H."/>
            <person name="Huang E.J."/>
            <person name="Li L.F."/>
            <person name="Wei W."/>
            <person name="Gao Y.C."/>
            <person name="Liu J.Z."/>
            <person name="Shao H.Z."/>
            <person name="Wang X."/>
            <person name="Wang C.C."/>
            <person name="Yang T.C."/>
            <person name="Huo Q.B."/>
            <person name="Li W."/>
            <person name="Chen H.Y."/>
            <person name="Chen S.E."/>
            <person name="Zhou L.G."/>
            <person name="Ni X.B."/>
            <person name="Tian J.H."/>
            <person name="Sheng Y."/>
            <person name="Liu T."/>
            <person name="Pan Y.S."/>
            <person name="Xia L.Y."/>
            <person name="Li J."/>
            <person name="Zhao F."/>
            <person name="Cao W.C."/>
        </authorList>
    </citation>
    <scope>NUCLEOTIDE SEQUENCE [LARGE SCALE GENOMIC DNA]</scope>
    <source>
        <strain evidence="2">HaeL-2018</strain>
    </source>
</reference>